<dbReference type="InterPro" id="IPR036640">
    <property type="entry name" value="ABC1_TM_sf"/>
</dbReference>
<dbReference type="GO" id="GO:0005743">
    <property type="term" value="C:mitochondrial inner membrane"/>
    <property type="evidence" value="ECO:0007669"/>
    <property type="project" value="TreeGrafter"/>
</dbReference>
<evidence type="ECO:0000256" key="2">
    <source>
        <dbReference type="ARBA" id="ARBA00022692"/>
    </source>
</evidence>
<dbReference type="AlphaFoldDB" id="A0A8S2CVJ4"/>
<comment type="caution">
    <text evidence="7">The sequence shown here is derived from an EMBL/GenBank/DDBJ whole genome shotgun (WGS) entry which is preliminary data.</text>
</comment>
<evidence type="ECO:0000259" key="6">
    <source>
        <dbReference type="PROSITE" id="PS50929"/>
    </source>
</evidence>
<feature type="transmembrane region" description="Helical" evidence="5">
    <location>
        <begin position="296"/>
        <end position="320"/>
    </location>
</feature>
<keyword evidence="2 5" id="KW-0812">Transmembrane</keyword>
<sequence>MSRDNAVQLVHAIPIIEENGVSIHDSETESNMVIKKLKTLEIYKYSDTTDIILMLIGTVAALATGACFALVIFLYQIVTGALVNYGKDQQRNSSLATPLNFSNQTTSTTLFTTMTDLVKWYVLLGGLSILFYTIAFSCYMISSERQIRRIRFRLFRSIIHQDMAWFDVLDNTGTLSKMLTDDLTKVKDGIGDKVADFLSLLARMIGCLVFALVTGWKLTLVILAISPLVVLAFNLILRFTIKYNMKQEKAYSVANGIVQEVLNGIRTVTAFNGQKKEQARYTKSLKNVPSIGIKKGFILGCCQAFSNISTGIVFMAALWYGPYLIRTESDKYSAGIFVG</sequence>
<reference evidence="7" key="1">
    <citation type="submission" date="2021-02" db="EMBL/GenBank/DDBJ databases">
        <authorList>
            <person name="Nowell W R."/>
        </authorList>
    </citation>
    <scope>NUCLEOTIDE SEQUENCE</scope>
</reference>
<dbReference type="PANTHER" id="PTHR43394">
    <property type="entry name" value="ATP-DEPENDENT PERMEASE MDL1, MITOCHONDRIAL"/>
    <property type="match status" value="1"/>
</dbReference>
<dbReference type="Pfam" id="PF00664">
    <property type="entry name" value="ABC_membrane"/>
    <property type="match status" value="1"/>
</dbReference>
<feature type="transmembrane region" description="Helical" evidence="5">
    <location>
        <begin position="120"/>
        <end position="141"/>
    </location>
</feature>
<proteinExistence type="predicted"/>
<dbReference type="GO" id="GO:0015421">
    <property type="term" value="F:ABC-type oligopeptide transporter activity"/>
    <property type="evidence" value="ECO:0007669"/>
    <property type="project" value="TreeGrafter"/>
</dbReference>
<dbReference type="Proteomes" id="UP000682733">
    <property type="component" value="Unassembled WGS sequence"/>
</dbReference>
<dbReference type="PROSITE" id="PS50929">
    <property type="entry name" value="ABC_TM1F"/>
    <property type="match status" value="1"/>
</dbReference>
<evidence type="ECO:0000313" key="7">
    <source>
        <dbReference type="EMBL" id="CAF0814578.1"/>
    </source>
</evidence>
<dbReference type="Proteomes" id="UP000677228">
    <property type="component" value="Unassembled WGS sequence"/>
</dbReference>
<feature type="transmembrane region" description="Helical" evidence="5">
    <location>
        <begin position="51"/>
        <end position="78"/>
    </location>
</feature>
<comment type="subcellular location">
    <subcellularLocation>
        <location evidence="1">Membrane</location>
        <topology evidence="1">Multi-pass membrane protein</topology>
    </subcellularLocation>
</comment>
<evidence type="ECO:0000256" key="4">
    <source>
        <dbReference type="ARBA" id="ARBA00023136"/>
    </source>
</evidence>
<evidence type="ECO:0000313" key="9">
    <source>
        <dbReference type="Proteomes" id="UP000677228"/>
    </source>
</evidence>
<protein>
    <recommendedName>
        <fullName evidence="6">ABC transmembrane type-1 domain-containing protein</fullName>
    </recommendedName>
</protein>
<keyword evidence="4 5" id="KW-0472">Membrane</keyword>
<feature type="domain" description="ABC transmembrane type-1" evidence="6">
    <location>
        <begin position="55"/>
        <end position="339"/>
    </location>
</feature>
<dbReference type="InterPro" id="IPR039421">
    <property type="entry name" value="Type_1_exporter"/>
</dbReference>
<evidence type="ECO:0000256" key="5">
    <source>
        <dbReference type="SAM" id="Phobius"/>
    </source>
</evidence>
<feature type="non-terminal residue" evidence="7">
    <location>
        <position position="1"/>
    </location>
</feature>
<feature type="transmembrane region" description="Helical" evidence="5">
    <location>
        <begin position="218"/>
        <end position="237"/>
    </location>
</feature>
<dbReference type="SUPFAM" id="SSF90123">
    <property type="entry name" value="ABC transporter transmembrane region"/>
    <property type="match status" value="1"/>
</dbReference>
<dbReference type="InterPro" id="IPR011527">
    <property type="entry name" value="ABC1_TM_dom"/>
</dbReference>
<gene>
    <name evidence="7" type="ORF">OVA965_LOCUS5325</name>
    <name evidence="8" type="ORF">TMI583_LOCUS5323</name>
</gene>
<dbReference type="GO" id="GO:0005524">
    <property type="term" value="F:ATP binding"/>
    <property type="evidence" value="ECO:0007669"/>
    <property type="project" value="InterPro"/>
</dbReference>
<evidence type="ECO:0000256" key="1">
    <source>
        <dbReference type="ARBA" id="ARBA00004141"/>
    </source>
</evidence>
<evidence type="ECO:0000256" key="3">
    <source>
        <dbReference type="ARBA" id="ARBA00022989"/>
    </source>
</evidence>
<keyword evidence="3 5" id="KW-1133">Transmembrane helix</keyword>
<evidence type="ECO:0000313" key="8">
    <source>
        <dbReference type="EMBL" id="CAF3598563.1"/>
    </source>
</evidence>
<accession>A0A8S2CVJ4</accession>
<organism evidence="7 9">
    <name type="scientific">Didymodactylos carnosus</name>
    <dbReference type="NCBI Taxonomy" id="1234261"/>
    <lineage>
        <taxon>Eukaryota</taxon>
        <taxon>Metazoa</taxon>
        <taxon>Spiralia</taxon>
        <taxon>Gnathifera</taxon>
        <taxon>Rotifera</taxon>
        <taxon>Eurotatoria</taxon>
        <taxon>Bdelloidea</taxon>
        <taxon>Philodinida</taxon>
        <taxon>Philodinidae</taxon>
        <taxon>Didymodactylos</taxon>
    </lineage>
</organism>
<dbReference type="Gene3D" id="1.20.1560.10">
    <property type="entry name" value="ABC transporter type 1, transmembrane domain"/>
    <property type="match status" value="1"/>
</dbReference>
<dbReference type="EMBL" id="CAJNOK010001489">
    <property type="protein sequence ID" value="CAF0814578.1"/>
    <property type="molecule type" value="Genomic_DNA"/>
</dbReference>
<name>A0A8S2CVJ4_9BILA</name>
<dbReference type="CDD" id="cd18577">
    <property type="entry name" value="ABC_6TM_Pgp_ABCB1_D1_like"/>
    <property type="match status" value="1"/>
</dbReference>
<dbReference type="GO" id="GO:0090374">
    <property type="term" value="P:oligopeptide export from mitochondrion"/>
    <property type="evidence" value="ECO:0007669"/>
    <property type="project" value="TreeGrafter"/>
</dbReference>
<dbReference type="EMBL" id="CAJOBA010001489">
    <property type="protein sequence ID" value="CAF3598563.1"/>
    <property type="molecule type" value="Genomic_DNA"/>
</dbReference>
<dbReference type="PANTHER" id="PTHR43394:SF27">
    <property type="entry name" value="ATP-DEPENDENT TRANSLOCASE ABCB1-LIKE"/>
    <property type="match status" value="1"/>
</dbReference>
<feature type="transmembrane region" description="Helical" evidence="5">
    <location>
        <begin position="194"/>
        <end position="212"/>
    </location>
</feature>